<feature type="chain" id="PRO_5015597432" evidence="2">
    <location>
        <begin position="19"/>
        <end position="954"/>
    </location>
</feature>
<name>A0A2S4V0R8_9BASI</name>
<dbReference type="VEuPathDB" id="FungiDB:PSTT_06535"/>
<keyword evidence="2" id="KW-0732">Signal</keyword>
<feature type="region of interest" description="Disordered" evidence="1">
    <location>
        <begin position="501"/>
        <end position="529"/>
    </location>
</feature>
<dbReference type="AlphaFoldDB" id="A0A2S4V0R8"/>
<organism evidence="3 4">
    <name type="scientific">Puccinia striiformis</name>
    <dbReference type="NCBI Taxonomy" id="27350"/>
    <lineage>
        <taxon>Eukaryota</taxon>
        <taxon>Fungi</taxon>
        <taxon>Dikarya</taxon>
        <taxon>Basidiomycota</taxon>
        <taxon>Pucciniomycotina</taxon>
        <taxon>Pucciniomycetes</taxon>
        <taxon>Pucciniales</taxon>
        <taxon>Pucciniaceae</taxon>
        <taxon>Puccinia</taxon>
    </lineage>
</organism>
<keyword evidence="4" id="KW-1185">Reference proteome</keyword>
<evidence type="ECO:0000256" key="2">
    <source>
        <dbReference type="SAM" id="SignalP"/>
    </source>
</evidence>
<dbReference type="Proteomes" id="UP000238274">
    <property type="component" value="Unassembled WGS sequence"/>
</dbReference>
<sequence length="954" mass="106230">MKPAPLLVFFAQLPLHASLPMLQITKTGSSSGHLTEGLQHGAILDNGLSASAKLDSGTVGMTPQPFARNPEVASSTDASRNLDNELRHPTSAVTSQPEKEANPSLGEIGKPSTHPQGTSYWGALTNSWDHVKSYLPSGRTSNVLHLDTADANELEIYLNRIGTKLSVQDKQVLDRFYSAFSVSNKQFNTRVHATAEDLELLSKWKDTNAVTHGVFRNFFTQRLPEGEFLRRESVLNLQQAKLRIIAGWSEEVESISAHSGRSAGEVAALGDLLGGKVFPSPFESSDLIKENLKMIKYVQQDSDELAKQLKTPLQQWQKYLGTEEYNSRIEILKTISNLKNPGRIPADTIRDWIAQGLDVNRMLKIADYPLEHGFPDLASMGSTELKTAKKLFLKKNTYGIDWSKSLEHQELSKTPQGKEYLEFRQNLKDLVFPPGRPSTVPSPEFEGSPLTPIIQNQRSFTEPAAVLDRPASYPGYSARTSLVKPLKQKLMRIFNVNTEGSRALSSPRRQPSIVPLPQSQTSSNGITQIPESPTELIRSKTAYKMREIKRSQEEIRRQAIKAATSKKWGVTRKSTAPISSSTISIVNLNLEFKKYLPQLREIHDQFAKKVHNLIAKQQMDCLNDLSEQVARYTTRPQSRALRKYIPSIAPEGYLATHSTLTLHTSLPMFTQVTRTGSSSGHLTEGLQNGAILDHGLSASAKLDSGTASMTPQPLARNPEVASSIDASKTLDNGLRHTSSTVISQPERGTHSILGDIGKTLTHPPETSYWGKLTNSWDHLKSYLPSGRTRTVLHFSEADASSLESYLKLNGARLSVQDEQVLDVYYSAFSVSNKAFNIRIQPATENFKLLLEWEEANHDTYGIFRNFFSEVLSERELFRRENALKIQRTQFRIMSGWDKQVKSMGQDSGYLASEFARFGNVVGAPVFPPALESSILIKRTPEMIKFLEKDSSGLQ</sequence>
<gene>
    <name evidence="3" type="ORF">PSHT_11805</name>
</gene>
<feature type="region of interest" description="Disordered" evidence="1">
    <location>
        <begin position="86"/>
        <end position="116"/>
    </location>
</feature>
<dbReference type="VEuPathDB" id="FungiDB:PSHT_11805"/>
<reference evidence="3 4" key="1">
    <citation type="submission" date="2017-12" db="EMBL/GenBank/DDBJ databases">
        <title>Gene loss provides genomic basis for host adaptation in cereal stripe rust fungi.</title>
        <authorList>
            <person name="Xia C."/>
        </authorList>
    </citation>
    <scope>NUCLEOTIDE SEQUENCE [LARGE SCALE GENOMIC DNA]</scope>
    <source>
        <strain evidence="3 4">93TX-2</strain>
    </source>
</reference>
<reference evidence="4" key="3">
    <citation type="journal article" date="2018" name="Mol. Plant Microbe Interact.">
        <title>Genome sequence resources for the wheat stripe rust pathogen (Puccinia striiformis f. sp. tritici) and the barley stripe rust pathogen (Puccinia striiformis f. sp. hordei).</title>
        <authorList>
            <person name="Xia C."/>
            <person name="Wang M."/>
            <person name="Yin C."/>
            <person name="Cornejo O.E."/>
            <person name="Hulbert S.H."/>
            <person name="Chen X."/>
        </authorList>
    </citation>
    <scope>NUCLEOTIDE SEQUENCE [LARGE SCALE GENOMIC DNA]</scope>
    <source>
        <strain evidence="4">93TX-2</strain>
    </source>
</reference>
<reference evidence="4" key="2">
    <citation type="journal article" date="2018" name="BMC Genomics">
        <title>Genomic insights into host adaptation between the wheat stripe rust pathogen (Puccinia striiformis f. sp. tritici) and the barley stripe rust pathogen (Puccinia striiformis f. sp. hordei).</title>
        <authorList>
            <person name="Xia C."/>
            <person name="Wang M."/>
            <person name="Yin C."/>
            <person name="Cornejo O.E."/>
            <person name="Hulbert S.H."/>
            <person name="Chen X."/>
        </authorList>
    </citation>
    <scope>NUCLEOTIDE SEQUENCE [LARGE SCALE GENOMIC DNA]</scope>
    <source>
        <strain evidence="4">93TX-2</strain>
    </source>
</reference>
<accession>A0A2S4V0R8</accession>
<protein>
    <submittedName>
        <fullName evidence="3">Uncharacterized protein</fullName>
    </submittedName>
</protein>
<evidence type="ECO:0000313" key="4">
    <source>
        <dbReference type="Proteomes" id="UP000238274"/>
    </source>
</evidence>
<feature type="compositionally biased region" description="Polar residues" evidence="1">
    <location>
        <begin position="517"/>
        <end position="529"/>
    </location>
</feature>
<evidence type="ECO:0000256" key="1">
    <source>
        <dbReference type="SAM" id="MobiDB-lite"/>
    </source>
</evidence>
<evidence type="ECO:0000313" key="3">
    <source>
        <dbReference type="EMBL" id="POW03119.1"/>
    </source>
</evidence>
<dbReference type="EMBL" id="PKSM01000203">
    <property type="protein sequence ID" value="POW03119.1"/>
    <property type="molecule type" value="Genomic_DNA"/>
</dbReference>
<dbReference type="VEuPathDB" id="FungiDB:PSTT_00900"/>
<feature type="signal peptide" evidence="2">
    <location>
        <begin position="1"/>
        <end position="18"/>
    </location>
</feature>
<proteinExistence type="predicted"/>
<comment type="caution">
    <text evidence="3">The sequence shown here is derived from an EMBL/GenBank/DDBJ whole genome shotgun (WGS) entry which is preliminary data.</text>
</comment>